<keyword evidence="6" id="KW-0735">Signal-anchor</keyword>
<keyword evidence="5" id="KW-0812">Transmembrane</keyword>
<dbReference type="PANTHER" id="PTHR12957:SF2">
    <property type="entry name" value="INTEGRATOR COMPLEX SUBUNIT 6"/>
    <property type="match status" value="1"/>
</dbReference>
<evidence type="ECO:0000259" key="11">
    <source>
        <dbReference type="PROSITE" id="PS50234"/>
    </source>
</evidence>
<gene>
    <name evidence="12" type="ORF">V9T40_003613</name>
</gene>
<evidence type="ECO:0000256" key="4">
    <source>
        <dbReference type="ARBA" id="ARBA00022679"/>
    </source>
</evidence>
<dbReference type="CDD" id="cd00198">
    <property type="entry name" value="vWFA"/>
    <property type="match status" value="1"/>
</dbReference>
<evidence type="ECO:0000256" key="8">
    <source>
        <dbReference type="ARBA" id="ARBA00023034"/>
    </source>
</evidence>
<accession>A0AAN9U193</accession>
<evidence type="ECO:0000256" key="6">
    <source>
        <dbReference type="ARBA" id="ARBA00022968"/>
    </source>
</evidence>
<keyword evidence="9" id="KW-0472">Membrane</keyword>
<evidence type="ECO:0000256" key="9">
    <source>
        <dbReference type="ARBA" id="ARBA00023136"/>
    </source>
</evidence>
<evidence type="ECO:0000256" key="5">
    <source>
        <dbReference type="ARBA" id="ARBA00022692"/>
    </source>
</evidence>
<dbReference type="InterPro" id="IPR029307">
    <property type="entry name" value="INT_SG_DDX_CT_C"/>
</dbReference>
<organism evidence="12 13">
    <name type="scientific">Parthenolecanium corni</name>
    <dbReference type="NCBI Taxonomy" id="536013"/>
    <lineage>
        <taxon>Eukaryota</taxon>
        <taxon>Metazoa</taxon>
        <taxon>Ecdysozoa</taxon>
        <taxon>Arthropoda</taxon>
        <taxon>Hexapoda</taxon>
        <taxon>Insecta</taxon>
        <taxon>Pterygota</taxon>
        <taxon>Neoptera</taxon>
        <taxon>Paraneoptera</taxon>
        <taxon>Hemiptera</taxon>
        <taxon>Sternorrhyncha</taxon>
        <taxon>Coccoidea</taxon>
        <taxon>Coccidae</taxon>
        <taxon>Parthenolecanium</taxon>
    </lineage>
</organism>
<dbReference type="Pfam" id="PF13519">
    <property type="entry name" value="VWA_2"/>
    <property type="match status" value="1"/>
</dbReference>
<keyword evidence="13" id="KW-1185">Reference proteome</keyword>
<keyword evidence="7" id="KW-1133">Transmembrane helix</keyword>
<protein>
    <recommendedName>
        <fullName evidence="11">VWFA domain-containing protein</fullName>
    </recommendedName>
</protein>
<feature type="region of interest" description="Disordered" evidence="10">
    <location>
        <begin position="705"/>
        <end position="789"/>
    </location>
</feature>
<dbReference type="Pfam" id="PF25462">
    <property type="entry name" value="Beta-barrel_INTS6"/>
    <property type="match status" value="1"/>
</dbReference>
<name>A0AAN9U193_9HEMI</name>
<dbReference type="Pfam" id="PF01762">
    <property type="entry name" value="Galactosyl_T"/>
    <property type="match status" value="1"/>
</dbReference>
<comment type="similarity">
    <text evidence="2">Belongs to the glycosyltransferase 31 family.</text>
</comment>
<dbReference type="Pfam" id="PF15300">
    <property type="entry name" value="INT_SG_DDX_CT_C"/>
    <property type="match status" value="1"/>
</dbReference>
<proteinExistence type="inferred from homology"/>
<keyword evidence="3" id="KW-0328">Glycosyltransferase</keyword>
<dbReference type="InterPro" id="IPR002659">
    <property type="entry name" value="Glyco_trans_31"/>
</dbReference>
<comment type="caution">
    <text evidence="12">The sequence shown here is derived from an EMBL/GenBank/DDBJ whole genome shotgun (WGS) entry which is preliminary data.</text>
</comment>
<dbReference type="EMBL" id="JBBCAQ010000006">
    <property type="protein sequence ID" value="KAK7603614.1"/>
    <property type="molecule type" value="Genomic_DNA"/>
</dbReference>
<feature type="region of interest" description="Disordered" evidence="10">
    <location>
        <begin position="240"/>
        <end position="264"/>
    </location>
</feature>
<dbReference type="Gene3D" id="3.40.50.410">
    <property type="entry name" value="von Willebrand factor, type A domain"/>
    <property type="match status" value="1"/>
</dbReference>
<dbReference type="GO" id="GO:0016758">
    <property type="term" value="F:hexosyltransferase activity"/>
    <property type="evidence" value="ECO:0007669"/>
    <property type="project" value="InterPro"/>
</dbReference>
<dbReference type="InterPro" id="IPR057413">
    <property type="entry name" value="Beta-barrel_INTS6"/>
</dbReference>
<keyword evidence="8" id="KW-0333">Golgi apparatus</keyword>
<dbReference type="GO" id="GO:0034472">
    <property type="term" value="P:snRNA 3'-end processing"/>
    <property type="evidence" value="ECO:0007669"/>
    <property type="project" value="TreeGrafter"/>
</dbReference>
<feature type="domain" description="VWFA" evidence="11">
    <location>
        <begin position="3"/>
        <end position="228"/>
    </location>
</feature>
<dbReference type="AlphaFoldDB" id="A0AAN9U193"/>
<dbReference type="GO" id="GO:0000139">
    <property type="term" value="C:Golgi membrane"/>
    <property type="evidence" value="ECO:0007669"/>
    <property type="project" value="UniProtKB-SubCell"/>
</dbReference>
<dbReference type="InterPro" id="IPR051113">
    <property type="entry name" value="Integrator_subunit6"/>
</dbReference>
<dbReference type="Proteomes" id="UP001367676">
    <property type="component" value="Unassembled WGS sequence"/>
</dbReference>
<evidence type="ECO:0000256" key="10">
    <source>
        <dbReference type="SAM" id="MobiDB-lite"/>
    </source>
</evidence>
<dbReference type="GO" id="GO:0032039">
    <property type="term" value="C:integrator complex"/>
    <property type="evidence" value="ECO:0007669"/>
    <property type="project" value="TreeGrafter"/>
</dbReference>
<evidence type="ECO:0000256" key="7">
    <source>
        <dbReference type="ARBA" id="ARBA00022989"/>
    </source>
</evidence>
<reference evidence="12 13" key="1">
    <citation type="submission" date="2024-03" db="EMBL/GenBank/DDBJ databases">
        <title>Adaptation during the transition from Ophiocordyceps entomopathogen to insect associate is accompanied by gene loss and intensified selection.</title>
        <authorList>
            <person name="Ward C.M."/>
            <person name="Onetto C.A."/>
            <person name="Borneman A.R."/>
        </authorList>
    </citation>
    <scope>NUCLEOTIDE SEQUENCE [LARGE SCALE GENOMIC DNA]</scope>
    <source>
        <strain evidence="12">AWRI1</strain>
        <tissue evidence="12">Single Adult Female</tissue>
    </source>
</reference>
<dbReference type="SUPFAM" id="SSF53300">
    <property type="entry name" value="vWA-like"/>
    <property type="match status" value="1"/>
</dbReference>
<dbReference type="InterPro" id="IPR036465">
    <property type="entry name" value="vWFA_dom_sf"/>
</dbReference>
<evidence type="ECO:0000313" key="13">
    <source>
        <dbReference type="Proteomes" id="UP001367676"/>
    </source>
</evidence>
<evidence type="ECO:0000256" key="2">
    <source>
        <dbReference type="ARBA" id="ARBA00008661"/>
    </source>
</evidence>
<dbReference type="PROSITE" id="PS50234">
    <property type="entry name" value="VWFA"/>
    <property type="match status" value="1"/>
</dbReference>
<feature type="compositionally biased region" description="Basic and acidic residues" evidence="10">
    <location>
        <begin position="250"/>
        <end position="264"/>
    </location>
</feature>
<dbReference type="FunFam" id="3.40.50.410:FF:000010">
    <property type="entry name" value="Integrator complex subunit 6 like"/>
    <property type="match status" value="1"/>
</dbReference>
<sequence length="1054" mass="120561">MTIIVFLIDTSASMNQRAYLGGRPKLLDIAKGAVETFVKVRQRSIDSKFDRYMLLTFEDPPHNIKAGWKESLNTFMTELKNLQCHGMTTMGTALKHVFDLLNINRIQSGIDTYGSGRCPYFLEPVVVVVITDGGKLTNNNGVQDEFNLPMHSPVLGSEMTREPFRWDQRLFSLVLRFSGTPACERDIGHVPSDNSPIDSMCEVTGGRSFSITSHRMLQQCIDSLVQKIQHGVVINFEKMGPDPAPLYPENSKDTENNENDRNKEWDPVEAQQKMILNPNNRLPNGNSFNVPPSTNNSWHSCRKLIYVQRNLQKMQLPNGHWPIPESFWPDTSHTTLPPRSAHPNIKFNCTNQEPLVIENLPFDKYELEPSPLTQYILARKQPTVCWQVFIPNSYKNSEVVHPFGYLKASTSLTCVNLFVMPYNYPVLLPLLDDFFKIHRLKVVPEWRSHFQNYLRTVPAYYCQPLRKALEKMGVPKATVQVLIPETMDNAYNYNIVNYLKKLKMQGKMEFDKLCNEITNKQLLTKNHVPSEGIRITPRSVLKKDLISHPALQKKFLALRDQLNDFTGHVVAIPRSKKQSSRTGCQSYRNPFDIPRRNLLDQVFRMRSNFLQKNLTHTKLLDDDVAHSMPVSQMGNYQEYLKRIPSPLREVESTPVRQHTFGNPFKIDKRMIIDEADIDLVGGNSPQRNIARRSGIPDVVLRAPVKRKPGPIPRHFQFKKRCLSPVSSPSNSPPVSPAPPPILNGDLDDIAVPSLKIDESRPRSPSPPPLDVLTPPPPALEPFEHYNEDAPPPLSLISDLDETVANVVTHPEQIINCESDSDTGVEEILGLNSVDENLDNVSANNKCKQVLNKQDLEEIKRYNLKIRASIYKEVRRFGRNYGQLFEYLNSLKGPIDMQITVINDAVKEAMRFKRKNLAELLQDFAEKIVTRKENMHPNVLKNGHRYIPKFVFSRDVYPHYLSGVGYLASTDVALKLYEESFEHPLIYIEDVFILGICAENIGLKHKDYIGFRFFEHPVNVECNSIHPHMILLSHYLNAQEMRRIHNEVLSCDVSR</sequence>
<dbReference type="InterPro" id="IPR002035">
    <property type="entry name" value="VWF_A"/>
</dbReference>
<feature type="compositionally biased region" description="Pro residues" evidence="10">
    <location>
        <begin position="730"/>
        <end position="741"/>
    </location>
</feature>
<dbReference type="PANTHER" id="PTHR12957">
    <property type="entry name" value="DEAD/H BOX POLYPEPTIDE 26/DICE1-RELATED"/>
    <property type="match status" value="1"/>
</dbReference>
<evidence type="ECO:0000256" key="1">
    <source>
        <dbReference type="ARBA" id="ARBA00004323"/>
    </source>
</evidence>
<evidence type="ECO:0000313" key="12">
    <source>
        <dbReference type="EMBL" id="KAK7603614.1"/>
    </source>
</evidence>
<feature type="compositionally biased region" description="Pro residues" evidence="10">
    <location>
        <begin position="763"/>
        <end position="779"/>
    </location>
</feature>
<keyword evidence="4" id="KW-0808">Transferase</keyword>
<comment type="subcellular location">
    <subcellularLocation>
        <location evidence="1">Golgi apparatus membrane</location>
        <topology evidence="1">Single-pass type II membrane protein</topology>
    </subcellularLocation>
</comment>
<evidence type="ECO:0000256" key="3">
    <source>
        <dbReference type="ARBA" id="ARBA00022676"/>
    </source>
</evidence>